<dbReference type="PANTHER" id="PTHR21549:SF0">
    <property type="entry name" value="COILED-COIL DOMAIN-CONTAINING PROTEIN 112"/>
    <property type="match status" value="1"/>
</dbReference>
<evidence type="ECO:0000313" key="5">
    <source>
        <dbReference type="Proteomes" id="UP001497482"/>
    </source>
</evidence>
<dbReference type="PANTHER" id="PTHR21549">
    <property type="entry name" value="MUTATED IN BLADDER CANCER 1"/>
    <property type="match status" value="1"/>
</dbReference>
<dbReference type="EMBL" id="OZ035831">
    <property type="protein sequence ID" value="CAL1615858.1"/>
    <property type="molecule type" value="Genomic_DNA"/>
</dbReference>
<dbReference type="Proteomes" id="UP001497482">
    <property type="component" value="Chromosome 9"/>
</dbReference>
<evidence type="ECO:0000256" key="3">
    <source>
        <dbReference type="SAM" id="MobiDB-lite"/>
    </source>
</evidence>
<gene>
    <name evidence="4" type="ORF">KC01_LOCUS41728</name>
</gene>
<feature type="region of interest" description="Disordered" evidence="3">
    <location>
        <begin position="1"/>
        <end position="22"/>
    </location>
</feature>
<reference evidence="4 5" key="1">
    <citation type="submission" date="2024-04" db="EMBL/GenBank/DDBJ databases">
        <authorList>
            <person name="Waldvogel A.-M."/>
            <person name="Schoenle A."/>
        </authorList>
    </citation>
    <scope>NUCLEOTIDE SEQUENCE [LARGE SCALE GENOMIC DNA]</scope>
</reference>
<accession>A0AAV2MQX5</accession>
<evidence type="ECO:0008006" key="6">
    <source>
        <dbReference type="Google" id="ProtNLM"/>
    </source>
</evidence>
<feature type="coiled-coil region" evidence="2">
    <location>
        <begin position="97"/>
        <end position="173"/>
    </location>
</feature>
<dbReference type="InterPro" id="IPR039902">
    <property type="entry name" value="CCDC148/CCDC112"/>
</dbReference>
<organism evidence="4 5">
    <name type="scientific">Knipowitschia caucasica</name>
    <name type="common">Caucasian dwarf goby</name>
    <name type="synonym">Pomatoschistus caucasicus</name>
    <dbReference type="NCBI Taxonomy" id="637954"/>
    <lineage>
        <taxon>Eukaryota</taxon>
        <taxon>Metazoa</taxon>
        <taxon>Chordata</taxon>
        <taxon>Craniata</taxon>
        <taxon>Vertebrata</taxon>
        <taxon>Euteleostomi</taxon>
        <taxon>Actinopterygii</taxon>
        <taxon>Neopterygii</taxon>
        <taxon>Teleostei</taxon>
        <taxon>Neoteleostei</taxon>
        <taxon>Acanthomorphata</taxon>
        <taxon>Gobiaria</taxon>
        <taxon>Gobiiformes</taxon>
        <taxon>Gobioidei</taxon>
        <taxon>Gobiidae</taxon>
        <taxon>Gobiinae</taxon>
        <taxon>Knipowitschia</taxon>
    </lineage>
</organism>
<feature type="compositionally biased region" description="Basic and acidic residues" evidence="3">
    <location>
        <begin position="383"/>
        <end position="475"/>
    </location>
</feature>
<evidence type="ECO:0000256" key="2">
    <source>
        <dbReference type="SAM" id="Coils"/>
    </source>
</evidence>
<protein>
    <recommendedName>
        <fullName evidence="6">Coiled-coil domain-containing protein 112</fullName>
    </recommendedName>
</protein>
<keyword evidence="1 2" id="KW-0175">Coiled coil</keyword>
<sequence length="500" mass="60030">MAALATADDAGQHGAGGDGLKLQTCASPASHHHVDDKQARLKSAEFFREAESIRRLIEKLQKERPVVSQCRKNGWTDICPELEEYEKVLDRERKAEKANLKKQLSKIQNGVRKFQRQLTDVKPSAELIEKLKKIMSEVETLINSLKEDQRRKFEELLKEERTHRQEISAYEKKIENWNHAVKTERRPHISTVSKTKLQERDLPSEIRALEYFLNRTGGSSGGWDQFDHQAFLKVWTKFRGQPAFRKEVKLYLPSKTEEEIKQHEEWYRELVHLQDMKKEAIQRWKTCRQMQRENKIQSQEELEKAKRKERSAFIQAQSEKAEEEKREKALQLEKWKKELQMREEEEQQMRLAEEIKRQRRTKEERRRQLEVKLMIEEQLRLKREEEEEEQRRKNENEMREHEERRREATREIKKLNERDLHKVEAKYHEKQMQKQQEEERQRRIVSKLREKVDGHVSKDPSRLTRPTKGWEERLKNIGPSGGGPVLHMFHRAVPTWRQGL</sequence>
<evidence type="ECO:0000256" key="1">
    <source>
        <dbReference type="ARBA" id="ARBA00023054"/>
    </source>
</evidence>
<feature type="region of interest" description="Disordered" evidence="3">
    <location>
        <begin position="383"/>
        <end position="486"/>
    </location>
</feature>
<feature type="region of interest" description="Disordered" evidence="3">
    <location>
        <begin position="295"/>
        <end position="325"/>
    </location>
</feature>
<keyword evidence="5" id="KW-1185">Reference proteome</keyword>
<evidence type="ECO:0000313" key="4">
    <source>
        <dbReference type="EMBL" id="CAL1615858.1"/>
    </source>
</evidence>
<name>A0AAV2MQX5_KNICA</name>
<dbReference type="AlphaFoldDB" id="A0AAV2MQX5"/>
<proteinExistence type="predicted"/>